<protein>
    <recommendedName>
        <fullName evidence="4">TIL domain-containing protein</fullName>
    </recommendedName>
</protein>
<dbReference type="Proteomes" id="UP000298663">
    <property type="component" value="Unassembled WGS sequence"/>
</dbReference>
<organism evidence="2 3">
    <name type="scientific">Steinernema carpocapsae</name>
    <name type="common">Entomopathogenic nematode</name>
    <dbReference type="NCBI Taxonomy" id="34508"/>
    <lineage>
        <taxon>Eukaryota</taxon>
        <taxon>Metazoa</taxon>
        <taxon>Ecdysozoa</taxon>
        <taxon>Nematoda</taxon>
        <taxon>Chromadorea</taxon>
        <taxon>Rhabditida</taxon>
        <taxon>Tylenchina</taxon>
        <taxon>Panagrolaimomorpha</taxon>
        <taxon>Strongyloidoidea</taxon>
        <taxon>Steinernematidae</taxon>
        <taxon>Steinernema</taxon>
    </lineage>
</organism>
<gene>
    <name evidence="2" type="ORF">L596_026130</name>
</gene>
<evidence type="ECO:0000313" key="3">
    <source>
        <dbReference type="Proteomes" id="UP000298663"/>
    </source>
</evidence>
<dbReference type="Gene3D" id="2.10.25.10">
    <property type="entry name" value="Laminin"/>
    <property type="match status" value="1"/>
</dbReference>
<dbReference type="EMBL" id="AZBU02000010">
    <property type="protein sequence ID" value="TKR62133.1"/>
    <property type="molecule type" value="Genomic_DNA"/>
</dbReference>
<keyword evidence="3" id="KW-1185">Reference proteome</keyword>
<keyword evidence="1" id="KW-0722">Serine protease inhibitor</keyword>
<dbReference type="OrthoDB" id="10363954at2759"/>
<evidence type="ECO:0000256" key="1">
    <source>
        <dbReference type="ARBA" id="ARBA00022900"/>
    </source>
</evidence>
<name>A0A4U5M1F6_STECR</name>
<reference evidence="2 3" key="1">
    <citation type="journal article" date="2015" name="Genome Biol.">
        <title>Comparative genomics of Steinernema reveals deeply conserved gene regulatory networks.</title>
        <authorList>
            <person name="Dillman A.R."/>
            <person name="Macchietto M."/>
            <person name="Porter C.F."/>
            <person name="Rogers A."/>
            <person name="Williams B."/>
            <person name="Antoshechkin I."/>
            <person name="Lee M.M."/>
            <person name="Goodwin Z."/>
            <person name="Lu X."/>
            <person name="Lewis E.E."/>
            <person name="Goodrich-Blair H."/>
            <person name="Stock S.P."/>
            <person name="Adams B.J."/>
            <person name="Sternberg P.W."/>
            <person name="Mortazavi A."/>
        </authorList>
    </citation>
    <scope>NUCLEOTIDE SEQUENCE [LARGE SCALE GENOMIC DNA]</scope>
    <source>
        <strain evidence="2 3">ALL</strain>
    </source>
</reference>
<sequence>MYRDQFCNSTVYYVPPMSIGEPRCACFEPFARDDKGNCVTAEKCAKQLCADVKCPIGNECHVVKSKQNVTAEPGILFIFKHVAGCTLKI</sequence>
<evidence type="ECO:0000313" key="2">
    <source>
        <dbReference type="EMBL" id="TKR62133.1"/>
    </source>
</evidence>
<proteinExistence type="predicted"/>
<comment type="caution">
    <text evidence="2">The sequence shown here is derived from an EMBL/GenBank/DDBJ whole genome shotgun (WGS) entry which is preliminary data.</text>
</comment>
<dbReference type="InterPro" id="IPR036084">
    <property type="entry name" value="Ser_inhib-like_sf"/>
</dbReference>
<dbReference type="GO" id="GO:0004867">
    <property type="term" value="F:serine-type endopeptidase inhibitor activity"/>
    <property type="evidence" value="ECO:0007669"/>
    <property type="project" value="UniProtKB-KW"/>
</dbReference>
<keyword evidence="1" id="KW-0646">Protease inhibitor</keyword>
<dbReference type="SUPFAM" id="SSF57567">
    <property type="entry name" value="Serine protease inhibitors"/>
    <property type="match status" value="1"/>
</dbReference>
<dbReference type="AlphaFoldDB" id="A0A4U5M1F6"/>
<evidence type="ECO:0008006" key="4">
    <source>
        <dbReference type="Google" id="ProtNLM"/>
    </source>
</evidence>
<accession>A0A4U5M1F6</accession>
<reference evidence="2 3" key="2">
    <citation type="journal article" date="2019" name="G3 (Bethesda)">
        <title>Hybrid Assembly of the Genome of the Entomopathogenic Nematode Steinernema carpocapsae Identifies the X-Chromosome.</title>
        <authorList>
            <person name="Serra L."/>
            <person name="Macchietto M."/>
            <person name="Macias-Munoz A."/>
            <person name="McGill C.J."/>
            <person name="Rodriguez I.M."/>
            <person name="Rodriguez B."/>
            <person name="Murad R."/>
            <person name="Mortazavi A."/>
        </authorList>
    </citation>
    <scope>NUCLEOTIDE SEQUENCE [LARGE SCALE GENOMIC DNA]</scope>
    <source>
        <strain evidence="2 3">ALL</strain>
    </source>
</reference>